<name>A0ACD3AYE8_9AGAR</name>
<evidence type="ECO:0000313" key="1">
    <source>
        <dbReference type="EMBL" id="TFK70637.1"/>
    </source>
</evidence>
<accession>A0ACD3AYE8</accession>
<proteinExistence type="predicted"/>
<sequence length="203" mass="22060">MPAYLNTVLSFAEVKTEPGIDTKTFLEAADGVVGLFDLLGSTAFAAVTSDISGNIKKVRTRYNSDPVKNATLQSLVQSESTEKSKTAREGLLWLLRGLQFTCTALLKAQETKTLELATAFNQAYEVTLKQFHNFVVKGVFSIAMKACPYRADFYAKLSHDPDGGVSVASDVVSTSLDSWLAALNNIITTMFAYYEANGYAKGL</sequence>
<keyword evidence="2" id="KW-1185">Reference proteome</keyword>
<dbReference type="Proteomes" id="UP000308600">
    <property type="component" value="Unassembled WGS sequence"/>
</dbReference>
<organism evidence="1 2">
    <name type="scientific">Pluteus cervinus</name>
    <dbReference type="NCBI Taxonomy" id="181527"/>
    <lineage>
        <taxon>Eukaryota</taxon>
        <taxon>Fungi</taxon>
        <taxon>Dikarya</taxon>
        <taxon>Basidiomycota</taxon>
        <taxon>Agaricomycotina</taxon>
        <taxon>Agaricomycetes</taxon>
        <taxon>Agaricomycetidae</taxon>
        <taxon>Agaricales</taxon>
        <taxon>Pluteineae</taxon>
        <taxon>Pluteaceae</taxon>
        <taxon>Pluteus</taxon>
    </lineage>
</organism>
<protein>
    <submittedName>
        <fullName evidence="1">Glycolipid transfer protein</fullName>
    </submittedName>
</protein>
<evidence type="ECO:0000313" key="2">
    <source>
        <dbReference type="Proteomes" id="UP000308600"/>
    </source>
</evidence>
<gene>
    <name evidence="1" type="ORF">BDN72DRAFT_838721</name>
</gene>
<reference evidence="1 2" key="1">
    <citation type="journal article" date="2019" name="Nat. Ecol. Evol.">
        <title>Megaphylogeny resolves global patterns of mushroom evolution.</title>
        <authorList>
            <person name="Varga T."/>
            <person name="Krizsan K."/>
            <person name="Foldi C."/>
            <person name="Dima B."/>
            <person name="Sanchez-Garcia M."/>
            <person name="Sanchez-Ramirez S."/>
            <person name="Szollosi G.J."/>
            <person name="Szarkandi J.G."/>
            <person name="Papp V."/>
            <person name="Albert L."/>
            <person name="Andreopoulos W."/>
            <person name="Angelini C."/>
            <person name="Antonin V."/>
            <person name="Barry K.W."/>
            <person name="Bougher N.L."/>
            <person name="Buchanan P."/>
            <person name="Buyck B."/>
            <person name="Bense V."/>
            <person name="Catcheside P."/>
            <person name="Chovatia M."/>
            <person name="Cooper J."/>
            <person name="Damon W."/>
            <person name="Desjardin D."/>
            <person name="Finy P."/>
            <person name="Geml J."/>
            <person name="Haridas S."/>
            <person name="Hughes K."/>
            <person name="Justo A."/>
            <person name="Karasinski D."/>
            <person name="Kautmanova I."/>
            <person name="Kiss B."/>
            <person name="Kocsube S."/>
            <person name="Kotiranta H."/>
            <person name="LaButti K.M."/>
            <person name="Lechner B.E."/>
            <person name="Liimatainen K."/>
            <person name="Lipzen A."/>
            <person name="Lukacs Z."/>
            <person name="Mihaltcheva S."/>
            <person name="Morgado L.N."/>
            <person name="Niskanen T."/>
            <person name="Noordeloos M.E."/>
            <person name="Ohm R.A."/>
            <person name="Ortiz-Santana B."/>
            <person name="Ovrebo C."/>
            <person name="Racz N."/>
            <person name="Riley R."/>
            <person name="Savchenko A."/>
            <person name="Shiryaev A."/>
            <person name="Soop K."/>
            <person name="Spirin V."/>
            <person name="Szebenyi C."/>
            <person name="Tomsovsky M."/>
            <person name="Tulloss R.E."/>
            <person name="Uehling J."/>
            <person name="Grigoriev I.V."/>
            <person name="Vagvolgyi C."/>
            <person name="Papp T."/>
            <person name="Martin F.M."/>
            <person name="Miettinen O."/>
            <person name="Hibbett D.S."/>
            <person name="Nagy L.G."/>
        </authorList>
    </citation>
    <scope>NUCLEOTIDE SEQUENCE [LARGE SCALE GENOMIC DNA]</scope>
    <source>
        <strain evidence="1 2">NL-1719</strain>
    </source>
</reference>
<dbReference type="EMBL" id="ML208310">
    <property type="protein sequence ID" value="TFK70637.1"/>
    <property type="molecule type" value="Genomic_DNA"/>
</dbReference>